<dbReference type="EMBL" id="FOFN01000004">
    <property type="protein sequence ID" value="SEQ96525.1"/>
    <property type="molecule type" value="Genomic_DNA"/>
</dbReference>
<organism evidence="3 4">
    <name type="scientific">Hyunsoonleella jejuensis</name>
    <dbReference type="NCBI Taxonomy" id="419940"/>
    <lineage>
        <taxon>Bacteria</taxon>
        <taxon>Pseudomonadati</taxon>
        <taxon>Bacteroidota</taxon>
        <taxon>Flavobacteriia</taxon>
        <taxon>Flavobacteriales</taxon>
        <taxon>Flavobacteriaceae</taxon>
    </lineage>
</organism>
<accession>A0A1H9KCB3</accession>
<proteinExistence type="predicted"/>
<feature type="transmembrane region" description="Helical" evidence="2">
    <location>
        <begin position="6"/>
        <end position="22"/>
    </location>
</feature>
<evidence type="ECO:0000313" key="4">
    <source>
        <dbReference type="Proteomes" id="UP000198999"/>
    </source>
</evidence>
<dbReference type="AlphaFoldDB" id="A0A1H9KCB3"/>
<dbReference type="OrthoDB" id="1440507at2"/>
<sequence>MKKLGPIILGFIIGAVLTYFFCPRPGGEIHAIDTKIKIPKDTISVAEATKLFKNWQQNNPTEIDSTIEVEGSRKKITNVGWSLSEVRDYLDYAEAKSDSLGFEMTGIRVYMGNYGKNPDPALKNRNTLFIAPVGIKNISKGSTLNLSLQGDDEDTGAPPLNRGAGGGNEYP</sequence>
<dbReference type="RefSeq" id="WP_092580457.1">
    <property type="nucleotide sequence ID" value="NZ_FOFN01000004.1"/>
</dbReference>
<keyword evidence="2" id="KW-0812">Transmembrane</keyword>
<reference evidence="3 4" key="1">
    <citation type="submission" date="2016-10" db="EMBL/GenBank/DDBJ databases">
        <authorList>
            <person name="de Groot N.N."/>
        </authorList>
    </citation>
    <scope>NUCLEOTIDE SEQUENCE [LARGE SCALE GENOMIC DNA]</scope>
    <source>
        <strain evidence="3 4">DSM 21035</strain>
    </source>
</reference>
<evidence type="ECO:0000256" key="2">
    <source>
        <dbReference type="SAM" id="Phobius"/>
    </source>
</evidence>
<protein>
    <submittedName>
        <fullName evidence="3">Uncharacterized protein</fullName>
    </submittedName>
</protein>
<dbReference type="Proteomes" id="UP000198999">
    <property type="component" value="Unassembled WGS sequence"/>
</dbReference>
<keyword evidence="2" id="KW-0472">Membrane</keyword>
<keyword evidence="4" id="KW-1185">Reference proteome</keyword>
<name>A0A1H9KCB3_9FLAO</name>
<dbReference type="STRING" id="419940.SAMN05421824_2689"/>
<gene>
    <name evidence="3" type="ORF">SAMN05421824_2689</name>
</gene>
<evidence type="ECO:0000256" key="1">
    <source>
        <dbReference type="SAM" id="MobiDB-lite"/>
    </source>
</evidence>
<evidence type="ECO:0000313" key="3">
    <source>
        <dbReference type="EMBL" id="SEQ96525.1"/>
    </source>
</evidence>
<feature type="region of interest" description="Disordered" evidence="1">
    <location>
        <begin position="146"/>
        <end position="171"/>
    </location>
</feature>
<keyword evidence="2" id="KW-1133">Transmembrane helix</keyword>